<evidence type="ECO:0000313" key="3">
    <source>
        <dbReference type="EMBL" id="CAK0885919.1"/>
    </source>
</evidence>
<dbReference type="SUPFAM" id="SSF51445">
    <property type="entry name" value="(Trans)glycosidases"/>
    <property type="match status" value="1"/>
</dbReference>
<dbReference type="EMBL" id="CAUYUJ010018730">
    <property type="protein sequence ID" value="CAK0885919.1"/>
    <property type="molecule type" value="Genomic_DNA"/>
</dbReference>
<evidence type="ECO:0008006" key="5">
    <source>
        <dbReference type="Google" id="ProtNLM"/>
    </source>
</evidence>
<evidence type="ECO:0000313" key="4">
    <source>
        <dbReference type="Proteomes" id="UP001189429"/>
    </source>
</evidence>
<evidence type="ECO:0000256" key="2">
    <source>
        <dbReference type="SAM" id="SignalP"/>
    </source>
</evidence>
<sequence>MTTWPGGPAATLGLLSLCRLALGLSVGNGPVVDGPARRIPWAVQPGEPLTLGSEGTDARGSLYSAGADSGHRRAGSSQTSALAASLVAGSALATHTHSQQVGLLLGAPLPAGANVTCLLSQAWDGPSSDRYGSLSGSISGGRKVRCDLPVMTAEGPVDVQVVATAAGQELISPKVSLWFATELAVSFDRHPYYAVDEGELLVRTNVSRGRGGCYEVHARLDDASSGGRDVPVILEAHDVPGNGNTVLKVDFRQLPAKLDAQVDVTLRTCGEGAESRTVATQKARLIRVPEHKRGGAAVDHKRRTLIVDGRPFFSLAWFSMYLFYGVEATIESLRDMSRRGANSVVIYNLVAHSLVPRFKDRGGTLPLSDSMKVLDAANALGIKVHVYLVDLCDPITNRMYGADYTHLKEAIFTMKDHPAVLSWYVADDASGPGLPDLYKQLKDWDPYHLVSIAITGPGNIYAKKYVDGADIIMLETYEAYSDGPYNVMSMFNRWPTQFMPYITCGRAWTTDEDNAVITRQVFRSQFWHAIAAGTTGEVWFAYRNSDNWNEPGHPLQGTSTEVSFEVLDMARALMTSEDWSDKTAIKPVTVEGRYTQGERSVVHGDKWSLPVRAKAFREESGCITLVVTNGYDYPMDVTVSFAWDTPGVHDAETR</sequence>
<feature type="signal peptide" evidence="2">
    <location>
        <begin position="1"/>
        <end position="23"/>
    </location>
</feature>
<evidence type="ECO:0000256" key="1">
    <source>
        <dbReference type="SAM" id="MobiDB-lite"/>
    </source>
</evidence>
<keyword evidence="4" id="KW-1185">Reference proteome</keyword>
<organism evidence="3 4">
    <name type="scientific">Prorocentrum cordatum</name>
    <dbReference type="NCBI Taxonomy" id="2364126"/>
    <lineage>
        <taxon>Eukaryota</taxon>
        <taxon>Sar</taxon>
        <taxon>Alveolata</taxon>
        <taxon>Dinophyceae</taxon>
        <taxon>Prorocentrales</taxon>
        <taxon>Prorocentraceae</taxon>
        <taxon>Prorocentrum</taxon>
    </lineage>
</organism>
<gene>
    <name evidence="3" type="ORF">PCOR1329_LOCUS67403</name>
</gene>
<dbReference type="InterPro" id="IPR017853">
    <property type="entry name" value="GH"/>
</dbReference>
<proteinExistence type="predicted"/>
<comment type="caution">
    <text evidence="3">The sequence shown here is derived from an EMBL/GenBank/DDBJ whole genome shotgun (WGS) entry which is preliminary data.</text>
</comment>
<protein>
    <recommendedName>
        <fullName evidence="5">Glycoside hydrolase family 2 catalytic domain-containing protein</fullName>
    </recommendedName>
</protein>
<name>A0ABN9WLK3_9DINO</name>
<feature type="non-terminal residue" evidence="3">
    <location>
        <position position="654"/>
    </location>
</feature>
<dbReference type="Proteomes" id="UP001189429">
    <property type="component" value="Unassembled WGS sequence"/>
</dbReference>
<reference evidence="3" key="1">
    <citation type="submission" date="2023-10" db="EMBL/GenBank/DDBJ databases">
        <authorList>
            <person name="Chen Y."/>
            <person name="Shah S."/>
            <person name="Dougan E. K."/>
            <person name="Thang M."/>
            <person name="Chan C."/>
        </authorList>
    </citation>
    <scope>NUCLEOTIDE SEQUENCE [LARGE SCALE GENOMIC DNA]</scope>
</reference>
<feature type="chain" id="PRO_5047082050" description="Glycoside hydrolase family 2 catalytic domain-containing protein" evidence="2">
    <location>
        <begin position="24"/>
        <end position="654"/>
    </location>
</feature>
<feature type="region of interest" description="Disordered" evidence="1">
    <location>
        <begin position="48"/>
        <end position="75"/>
    </location>
</feature>
<keyword evidence="2" id="KW-0732">Signal</keyword>
<dbReference type="Gene3D" id="3.20.20.80">
    <property type="entry name" value="Glycosidases"/>
    <property type="match status" value="1"/>
</dbReference>
<accession>A0ABN9WLK3</accession>